<dbReference type="InterPro" id="IPR029063">
    <property type="entry name" value="SAM-dependent_MTases_sf"/>
</dbReference>
<dbReference type="STRING" id="28034.BFX07_04730"/>
<protein>
    <submittedName>
        <fullName evidence="3">Ribosomal protein L11 methyltransferase</fullName>
    </submittedName>
</protein>
<evidence type="ECO:0000313" key="3">
    <source>
        <dbReference type="EMBL" id="SMC02519.1"/>
    </source>
</evidence>
<dbReference type="RefSeq" id="WP_020376506.1">
    <property type="nucleotide sequence ID" value="NZ_FWWY01000001.1"/>
</dbReference>
<dbReference type="GO" id="GO:0032259">
    <property type="term" value="P:methylation"/>
    <property type="evidence" value="ECO:0007669"/>
    <property type="project" value="UniProtKB-KW"/>
</dbReference>
<evidence type="ECO:0000313" key="4">
    <source>
        <dbReference type="Proteomes" id="UP000192660"/>
    </source>
</evidence>
<dbReference type="Gene3D" id="3.40.50.150">
    <property type="entry name" value="Vaccinia Virus protein VP39"/>
    <property type="match status" value="1"/>
</dbReference>
<keyword evidence="3" id="KW-0689">Ribosomal protein</keyword>
<dbReference type="Pfam" id="PF06325">
    <property type="entry name" value="PrmA"/>
    <property type="match status" value="1"/>
</dbReference>
<organism evidence="3 4">
    <name type="scientific">Sulfobacillus thermosulfidooxidans (strain DSM 9293 / VKM B-1269 / AT-1)</name>
    <dbReference type="NCBI Taxonomy" id="929705"/>
    <lineage>
        <taxon>Bacteria</taxon>
        <taxon>Bacillati</taxon>
        <taxon>Bacillota</taxon>
        <taxon>Clostridia</taxon>
        <taxon>Eubacteriales</taxon>
        <taxon>Clostridiales Family XVII. Incertae Sedis</taxon>
        <taxon>Sulfobacillus</taxon>
    </lineage>
</organism>
<sequence>MPWVGNSSSSPDYMAVTCFVSPDDVEMAAQVLLDFGLSGIEWEDGQPVQAPFTDIPLIPGKPFVRGYFPDEPGFGKIRAELERLANEHGWTITMDRIRTEDWANNWKQYYHPIYLKDHYVVVPAWQDVDGIDEDHQIILDPAMAFGTGTHPTTFMCLNEIIEINPHSLRVLDLGAGSGILAILAARMQAHETWAVEPDPVAFRALESNIALNHLKIHTLLGTLKDVPPDKVFDLALCNLIADIIIPEWPSLIQHLHKGSQAILSGILWDRREEIVRVVESYGGRITKMVEREGWAMMVAAP</sequence>
<dbReference type="EMBL" id="FWWY01000001">
    <property type="protein sequence ID" value="SMC02519.1"/>
    <property type="molecule type" value="Genomic_DNA"/>
</dbReference>
<keyword evidence="3" id="KW-0687">Ribonucleoprotein</keyword>
<dbReference type="GO" id="GO:0008276">
    <property type="term" value="F:protein methyltransferase activity"/>
    <property type="evidence" value="ECO:0007669"/>
    <property type="project" value="InterPro"/>
</dbReference>
<dbReference type="CDD" id="cd02440">
    <property type="entry name" value="AdoMet_MTases"/>
    <property type="match status" value="1"/>
</dbReference>
<dbReference type="AlphaFoldDB" id="A0A1W1W8R4"/>
<dbReference type="SUPFAM" id="SSF53335">
    <property type="entry name" value="S-adenosyl-L-methionine-dependent methyltransferases"/>
    <property type="match status" value="1"/>
</dbReference>
<keyword evidence="2 3" id="KW-0808">Transferase</keyword>
<keyword evidence="4" id="KW-1185">Reference proteome</keyword>
<evidence type="ECO:0000256" key="1">
    <source>
        <dbReference type="ARBA" id="ARBA00022603"/>
    </source>
</evidence>
<proteinExistence type="predicted"/>
<accession>A0A1W1W8R4</accession>
<dbReference type="GO" id="GO:0005840">
    <property type="term" value="C:ribosome"/>
    <property type="evidence" value="ECO:0007669"/>
    <property type="project" value="UniProtKB-KW"/>
</dbReference>
<evidence type="ECO:0000256" key="2">
    <source>
        <dbReference type="ARBA" id="ARBA00022679"/>
    </source>
</evidence>
<dbReference type="InterPro" id="IPR050078">
    <property type="entry name" value="Ribosomal_L11_MeTrfase_PrmA"/>
</dbReference>
<dbReference type="OrthoDB" id="9785995at2"/>
<dbReference type="PANTHER" id="PTHR43648">
    <property type="entry name" value="ELECTRON TRANSFER FLAVOPROTEIN BETA SUBUNIT LYSINE METHYLTRANSFERASE"/>
    <property type="match status" value="1"/>
</dbReference>
<name>A0A1W1W8R4_SULTA</name>
<dbReference type="Proteomes" id="UP000192660">
    <property type="component" value="Unassembled WGS sequence"/>
</dbReference>
<gene>
    <name evidence="3" type="ORF">SAMN00768000_0634</name>
</gene>
<keyword evidence="1 3" id="KW-0489">Methyltransferase</keyword>
<reference evidence="4" key="1">
    <citation type="submission" date="2017-04" db="EMBL/GenBank/DDBJ databases">
        <authorList>
            <person name="Varghese N."/>
            <person name="Submissions S."/>
        </authorList>
    </citation>
    <scope>NUCLEOTIDE SEQUENCE [LARGE SCALE GENOMIC DNA]</scope>
    <source>
        <strain evidence="4">DSM 9293</strain>
    </source>
</reference>
<dbReference type="PANTHER" id="PTHR43648:SF1">
    <property type="entry name" value="ELECTRON TRANSFER FLAVOPROTEIN BETA SUBUNIT LYSINE METHYLTRANSFERASE"/>
    <property type="match status" value="1"/>
</dbReference>